<keyword evidence="14" id="KW-1185">Reference proteome</keyword>
<keyword evidence="5" id="KW-0732">Signal</keyword>
<dbReference type="Pfam" id="PF15013">
    <property type="entry name" value="CCSMST1"/>
    <property type="match status" value="1"/>
</dbReference>
<evidence type="ECO:0000256" key="5">
    <source>
        <dbReference type="ARBA" id="ARBA00022729"/>
    </source>
</evidence>
<evidence type="ECO:0000256" key="6">
    <source>
        <dbReference type="ARBA" id="ARBA00022792"/>
    </source>
</evidence>
<keyword evidence="8" id="KW-1133">Transmembrane helix</keyword>
<dbReference type="PRINTS" id="PR02042">
    <property type="entry name" value="CCSMST1"/>
</dbReference>
<keyword evidence="6" id="KW-0999">Mitochondrion inner membrane</keyword>
<evidence type="ECO:0000313" key="14">
    <source>
        <dbReference type="Proteomes" id="UP000472268"/>
    </source>
</evidence>
<protein>
    <recommendedName>
        <fullName evidence="15">Protein CCSMST1</fullName>
    </recommendedName>
</protein>
<evidence type="ECO:0000256" key="9">
    <source>
        <dbReference type="ARBA" id="ARBA00023128"/>
    </source>
</evidence>
<accession>A0A673VJX8</accession>
<evidence type="ECO:0000256" key="12">
    <source>
        <dbReference type="SAM" id="MobiDB-lite"/>
    </source>
</evidence>
<keyword evidence="4" id="KW-0812">Transmembrane</keyword>
<reference evidence="13" key="3">
    <citation type="submission" date="2025-09" db="UniProtKB">
        <authorList>
            <consortium name="Ensembl"/>
        </authorList>
    </citation>
    <scope>IDENTIFICATION</scope>
</reference>
<proteinExistence type="inferred from homology"/>
<dbReference type="InterPro" id="IPR023248">
    <property type="entry name" value="UQCC4_vert"/>
</dbReference>
<feature type="region of interest" description="Disordered" evidence="12">
    <location>
        <begin position="29"/>
        <end position="63"/>
    </location>
</feature>
<evidence type="ECO:0008006" key="15">
    <source>
        <dbReference type="Google" id="ProtNLM"/>
    </source>
</evidence>
<dbReference type="GO" id="GO:0005743">
    <property type="term" value="C:mitochondrial inner membrane"/>
    <property type="evidence" value="ECO:0007669"/>
    <property type="project" value="UniProtKB-SubCell"/>
</dbReference>
<comment type="subcellular location">
    <subcellularLocation>
        <location evidence="1">Mitochondrion inner membrane</location>
        <topology evidence="1">Single-pass membrane protein</topology>
    </subcellularLocation>
</comment>
<evidence type="ECO:0000256" key="4">
    <source>
        <dbReference type="ARBA" id="ARBA00022692"/>
    </source>
</evidence>
<evidence type="ECO:0000256" key="2">
    <source>
        <dbReference type="ARBA" id="ARBA00022448"/>
    </source>
</evidence>
<evidence type="ECO:0000313" key="13">
    <source>
        <dbReference type="Ensembl" id="ENSSSUP00005033851.1"/>
    </source>
</evidence>
<reference evidence="13" key="2">
    <citation type="submission" date="2025-08" db="UniProtKB">
        <authorList>
            <consortium name="Ensembl"/>
        </authorList>
    </citation>
    <scope>IDENTIFICATION</scope>
</reference>
<evidence type="ECO:0000256" key="7">
    <source>
        <dbReference type="ARBA" id="ARBA00022982"/>
    </source>
</evidence>
<dbReference type="PANTHER" id="PTHR35268:SF1">
    <property type="entry name" value="UBIQUINOL-CYTOCHROME-C REDUCTASE COMPLEX ASSEMBLY FACTOR 4"/>
    <property type="match status" value="1"/>
</dbReference>
<keyword evidence="7" id="KW-0249">Electron transport</keyword>
<dbReference type="Ensembl" id="ENSSSUT00005038587.1">
    <property type="protein sequence ID" value="ENSSSUP00005033851.1"/>
    <property type="gene ID" value="ENSSSUG00005021770.1"/>
</dbReference>
<keyword evidence="9" id="KW-0496">Mitochondrion</keyword>
<reference evidence="13 14" key="1">
    <citation type="submission" date="2019-05" db="EMBL/GenBank/DDBJ databases">
        <title>A Chromosome-scale Meerkat (S. suricatta) Genome Assembly.</title>
        <authorList>
            <person name="Dudchenko O."/>
            <person name="Lieberman Aiden E."/>
            <person name="Tung J."/>
            <person name="Barreiro L.B."/>
            <person name="Clutton-Brock T.H."/>
        </authorList>
    </citation>
    <scope>NUCLEOTIDE SEQUENCE [LARGE SCALE GENOMIC DNA]</scope>
</reference>
<dbReference type="InterPro" id="IPR029160">
    <property type="entry name" value="UQCC4"/>
</dbReference>
<dbReference type="AlphaFoldDB" id="A0A673VJX8"/>
<organism evidence="13 14">
    <name type="scientific">Suricata suricatta</name>
    <name type="common">Meerkat</name>
    <dbReference type="NCBI Taxonomy" id="37032"/>
    <lineage>
        <taxon>Eukaryota</taxon>
        <taxon>Metazoa</taxon>
        <taxon>Chordata</taxon>
        <taxon>Craniata</taxon>
        <taxon>Vertebrata</taxon>
        <taxon>Euteleostomi</taxon>
        <taxon>Mammalia</taxon>
        <taxon>Eutheria</taxon>
        <taxon>Laurasiatheria</taxon>
        <taxon>Carnivora</taxon>
        <taxon>Feliformia</taxon>
        <taxon>Herpestidae</taxon>
        <taxon>Suricata</taxon>
    </lineage>
</organism>
<dbReference type="PANTHER" id="PTHR35268">
    <property type="entry name" value="PROTEIN CCSMST1"/>
    <property type="match status" value="1"/>
</dbReference>
<name>A0A673VJX8_SURSU</name>
<keyword evidence="10" id="KW-0472">Membrane</keyword>
<evidence type="ECO:0000256" key="8">
    <source>
        <dbReference type="ARBA" id="ARBA00022989"/>
    </source>
</evidence>
<dbReference type="Proteomes" id="UP000472268">
    <property type="component" value="Chromosome 10"/>
</dbReference>
<evidence type="ECO:0000256" key="1">
    <source>
        <dbReference type="ARBA" id="ARBA00004434"/>
    </source>
</evidence>
<keyword evidence="2" id="KW-0813">Transport</keyword>
<sequence length="122" mass="14080">MRRVLCAPSTGAVPALRLLLWASRHLQPPPGADEEDDPKRPIRFSSSKATSSSWTVQQSLGGEQQRPWWRVLHFSFALMALVAWCYFRQETSADRWLKQVLGEEELEPAVWHWGIPETPKWI</sequence>
<evidence type="ECO:0000256" key="3">
    <source>
        <dbReference type="ARBA" id="ARBA00022660"/>
    </source>
</evidence>
<comment type="similarity">
    <text evidence="11">Belongs to the UQCC4 family.</text>
</comment>
<keyword evidence="3" id="KW-0679">Respiratory chain</keyword>
<evidence type="ECO:0000256" key="11">
    <source>
        <dbReference type="ARBA" id="ARBA00034713"/>
    </source>
</evidence>
<evidence type="ECO:0000256" key="10">
    <source>
        <dbReference type="ARBA" id="ARBA00023136"/>
    </source>
</evidence>